<dbReference type="Pfam" id="PF09589">
    <property type="entry name" value="HrpA_pilin"/>
    <property type="match status" value="1"/>
</dbReference>
<dbReference type="EMBL" id="JQGJ01000004">
    <property type="protein sequence ID" value="KHK65083.1"/>
    <property type="molecule type" value="Genomic_DNA"/>
</dbReference>
<dbReference type="OrthoDB" id="7031864at2"/>
<protein>
    <submittedName>
        <fullName evidence="1">Type III secretion apparatus protein RspA</fullName>
    </submittedName>
</protein>
<dbReference type="GO" id="GO:0005615">
    <property type="term" value="C:extracellular space"/>
    <property type="evidence" value="ECO:0007669"/>
    <property type="project" value="InterPro"/>
</dbReference>
<evidence type="ECO:0000313" key="1">
    <source>
        <dbReference type="EMBL" id="KHK65083.1"/>
    </source>
</evidence>
<accession>A0A0B1Z6V7</accession>
<dbReference type="InterPro" id="IPR018581">
    <property type="entry name" value="T3SS_pilus_HrpA"/>
</dbReference>
<dbReference type="Proteomes" id="UP000030949">
    <property type="component" value="Unassembled WGS sequence"/>
</dbReference>
<organism evidence="1 2">
    <name type="scientific">Pseudomonas frederiksbergensis</name>
    <dbReference type="NCBI Taxonomy" id="104087"/>
    <lineage>
        <taxon>Bacteria</taxon>
        <taxon>Pseudomonadati</taxon>
        <taxon>Pseudomonadota</taxon>
        <taxon>Gammaproteobacteria</taxon>
        <taxon>Pseudomonadales</taxon>
        <taxon>Pseudomonadaceae</taxon>
        <taxon>Pseudomonas</taxon>
    </lineage>
</organism>
<sequence length="69" mass="7189">MSFGGASLAASMAAMQQMDATSAAMTTMKSQFDQQKLVADTMNAISAESMDSATKAITAMGEASKNIRF</sequence>
<evidence type="ECO:0000313" key="2">
    <source>
        <dbReference type="Proteomes" id="UP000030949"/>
    </source>
</evidence>
<gene>
    <name evidence="1" type="ORF">JZ00_08545</name>
</gene>
<comment type="caution">
    <text evidence="1">The sequence shown here is derived from an EMBL/GenBank/DDBJ whole genome shotgun (WGS) entry which is preliminary data.</text>
</comment>
<proteinExistence type="predicted"/>
<dbReference type="RefSeq" id="WP_029612820.1">
    <property type="nucleotide sequence ID" value="NZ_CP142104.1"/>
</dbReference>
<name>A0A0B1Z6V7_9PSED</name>
<dbReference type="AlphaFoldDB" id="A0A0B1Z6V7"/>
<reference evidence="2" key="1">
    <citation type="submission" date="2015-03" db="EMBL/GenBank/DDBJ databases">
        <title>Pseudomonas frederiksbergensis hydrocarbon degrader.</title>
        <authorList>
            <person name="Brown L.M."/>
            <person name="Ruiz O.N."/>
            <person name="Mueller S."/>
            <person name="Gunasekera T.S."/>
        </authorList>
    </citation>
    <scope>NUCLEOTIDE SEQUENCE [LARGE SCALE GENOMIC DNA]</scope>
    <source>
        <strain evidence="2">SI8</strain>
    </source>
</reference>